<dbReference type="PANTHER" id="PTHR33153">
    <property type="entry name" value="MYND-TYPE DOMAIN-CONTAINING PROTEIN"/>
    <property type="match status" value="1"/>
</dbReference>
<evidence type="ECO:0000313" key="3">
    <source>
        <dbReference type="EMBL" id="EKC41894.1"/>
    </source>
</evidence>
<dbReference type="PANTHER" id="PTHR33153:SF3">
    <property type="entry name" value="TRAFFICKING PROTEIN PARTICLE COMPLEX SUBUNIT 11 DOMAIN-CONTAINING PROTEIN"/>
    <property type="match status" value="1"/>
</dbReference>
<protein>
    <recommendedName>
        <fullName evidence="2">DUF7869 domain-containing protein</fullName>
    </recommendedName>
</protein>
<sequence>MDLTGFRVGLNPEVYPSLLLDLRAAIPCTKPAFKKKEMQTGTSRIKGLSSSEKVSGSDSHSTNLTLSVLLSVIYMLRESLPDVFYLQMDNCARENKNRYLLAFMAYLVGKGVFRKIKVSFLMVGHTNEDIDQVFSKYE</sequence>
<dbReference type="EMBL" id="JH817118">
    <property type="protein sequence ID" value="EKC41894.1"/>
    <property type="molecule type" value="Genomic_DNA"/>
</dbReference>
<accession>K1RDW3</accession>
<dbReference type="HOGENOM" id="CLU_1857240_0_0_1"/>
<reference evidence="3" key="1">
    <citation type="journal article" date="2012" name="Nature">
        <title>The oyster genome reveals stress adaptation and complexity of shell formation.</title>
        <authorList>
            <person name="Zhang G."/>
            <person name="Fang X."/>
            <person name="Guo X."/>
            <person name="Li L."/>
            <person name="Luo R."/>
            <person name="Xu F."/>
            <person name="Yang P."/>
            <person name="Zhang L."/>
            <person name="Wang X."/>
            <person name="Qi H."/>
            <person name="Xiong Z."/>
            <person name="Que H."/>
            <person name="Xie Y."/>
            <person name="Holland P.W."/>
            <person name="Paps J."/>
            <person name="Zhu Y."/>
            <person name="Wu F."/>
            <person name="Chen Y."/>
            <person name="Wang J."/>
            <person name="Peng C."/>
            <person name="Meng J."/>
            <person name="Yang L."/>
            <person name="Liu J."/>
            <person name="Wen B."/>
            <person name="Zhang N."/>
            <person name="Huang Z."/>
            <person name="Zhu Q."/>
            <person name="Feng Y."/>
            <person name="Mount A."/>
            <person name="Hedgecock D."/>
            <person name="Xu Z."/>
            <person name="Liu Y."/>
            <person name="Domazet-Loso T."/>
            <person name="Du Y."/>
            <person name="Sun X."/>
            <person name="Zhang S."/>
            <person name="Liu B."/>
            <person name="Cheng P."/>
            <person name="Jiang X."/>
            <person name="Li J."/>
            <person name="Fan D."/>
            <person name="Wang W."/>
            <person name="Fu W."/>
            <person name="Wang T."/>
            <person name="Wang B."/>
            <person name="Zhang J."/>
            <person name="Peng Z."/>
            <person name="Li Y."/>
            <person name="Li N."/>
            <person name="Wang J."/>
            <person name="Chen M."/>
            <person name="He Y."/>
            <person name="Tan F."/>
            <person name="Song X."/>
            <person name="Zheng Q."/>
            <person name="Huang R."/>
            <person name="Yang H."/>
            <person name="Du X."/>
            <person name="Chen L."/>
            <person name="Yang M."/>
            <person name="Gaffney P.M."/>
            <person name="Wang S."/>
            <person name="Luo L."/>
            <person name="She Z."/>
            <person name="Ming Y."/>
            <person name="Huang W."/>
            <person name="Zhang S."/>
            <person name="Huang B."/>
            <person name="Zhang Y."/>
            <person name="Qu T."/>
            <person name="Ni P."/>
            <person name="Miao G."/>
            <person name="Wang J."/>
            <person name="Wang Q."/>
            <person name="Steinberg C.E."/>
            <person name="Wang H."/>
            <person name="Li N."/>
            <person name="Qian L."/>
            <person name="Zhang G."/>
            <person name="Li Y."/>
            <person name="Yang H."/>
            <person name="Liu X."/>
            <person name="Wang J."/>
            <person name="Yin Y."/>
            <person name="Wang J."/>
        </authorList>
    </citation>
    <scope>NUCLEOTIDE SEQUENCE [LARGE SCALE GENOMIC DNA]</scope>
    <source>
        <strain evidence="3">05x7-T-G4-1.051#20</strain>
    </source>
</reference>
<proteinExistence type="predicted"/>
<evidence type="ECO:0000256" key="1">
    <source>
        <dbReference type="SAM" id="MobiDB-lite"/>
    </source>
</evidence>
<dbReference type="Pfam" id="PF25273">
    <property type="entry name" value="DUF7869"/>
    <property type="match status" value="1"/>
</dbReference>
<name>K1RDW3_MAGGI</name>
<feature type="domain" description="DUF7869" evidence="2">
    <location>
        <begin position="59"/>
        <end position="136"/>
    </location>
</feature>
<feature type="compositionally biased region" description="Polar residues" evidence="1">
    <location>
        <begin position="39"/>
        <end position="58"/>
    </location>
</feature>
<gene>
    <name evidence="3" type="ORF">CGI_10013908</name>
</gene>
<dbReference type="AlphaFoldDB" id="K1RDW3"/>
<dbReference type="InterPro" id="IPR057191">
    <property type="entry name" value="DUF7869"/>
</dbReference>
<dbReference type="InParanoid" id="K1RDW3"/>
<organism evidence="3">
    <name type="scientific">Magallana gigas</name>
    <name type="common">Pacific oyster</name>
    <name type="synonym">Crassostrea gigas</name>
    <dbReference type="NCBI Taxonomy" id="29159"/>
    <lineage>
        <taxon>Eukaryota</taxon>
        <taxon>Metazoa</taxon>
        <taxon>Spiralia</taxon>
        <taxon>Lophotrochozoa</taxon>
        <taxon>Mollusca</taxon>
        <taxon>Bivalvia</taxon>
        <taxon>Autobranchia</taxon>
        <taxon>Pteriomorphia</taxon>
        <taxon>Ostreida</taxon>
        <taxon>Ostreoidea</taxon>
        <taxon>Ostreidae</taxon>
        <taxon>Magallana</taxon>
    </lineage>
</organism>
<evidence type="ECO:0000259" key="2">
    <source>
        <dbReference type="Pfam" id="PF25273"/>
    </source>
</evidence>
<feature type="region of interest" description="Disordered" evidence="1">
    <location>
        <begin position="37"/>
        <end position="58"/>
    </location>
</feature>